<dbReference type="Gene3D" id="3.30.530.20">
    <property type="match status" value="1"/>
</dbReference>
<keyword evidence="7" id="KW-0812">Transmembrane</keyword>
<feature type="region of interest" description="Disordered" evidence="6">
    <location>
        <begin position="366"/>
        <end position="396"/>
    </location>
</feature>
<feature type="transmembrane region" description="Helical" evidence="7">
    <location>
        <begin position="500"/>
        <end position="519"/>
    </location>
</feature>
<dbReference type="SUPFAM" id="SSF55961">
    <property type="entry name" value="Bet v1-like"/>
    <property type="match status" value="1"/>
</dbReference>
<feature type="region of interest" description="Disordered" evidence="6">
    <location>
        <begin position="425"/>
        <end position="456"/>
    </location>
</feature>
<dbReference type="InterPro" id="IPR023393">
    <property type="entry name" value="START-like_dom_sf"/>
</dbReference>
<keyword evidence="7" id="KW-1133">Transmembrane helix</keyword>
<evidence type="ECO:0000256" key="3">
    <source>
        <dbReference type="ARBA" id="ARBA00022525"/>
    </source>
</evidence>
<accession>A0ABQ7MJA6</accession>
<name>A0ABQ7MJA6_BRACM</name>
<dbReference type="Proteomes" id="UP000823674">
    <property type="component" value="Chromosome A05"/>
</dbReference>
<evidence type="ECO:0000256" key="7">
    <source>
        <dbReference type="SAM" id="Phobius"/>
    </source>
</evidence>
<keyword evidence="5" id="KW-1015">Disulfide bond</keyword>
<sequence length="593" mass="67121">MEKKREICEYRERLDETLSSPDLTNEQTLKTLIRQQLYQECTVDVLDQRVSDLSSILEKLRSASAKDQDLSQSTNEASRGDWKVKHDHEDCRVMYREGLEGSPFHTLLVEGGQSLHFQHSESYKLKVCKRKRSMNKYKRMKVPWPMANREAVLQFFLFEYFKDGLVIILLNSISASEVENFDKKGVYEAADAVRVDLVGGVAIQKVSSERSYLRYISEIDIKLDLVPPSLINLVSRQLLGNGFKLFKKTIGSVAKSDDYRRVLADPLYTMIRQALYSTDEICQTNVFHSQDESGCKRDDHEIEEEECGDDEDEDENKSVSSSSSGEEDESYIGKTYNGKTLFCISPEVKQALGTLEKVITMVRKSRTDNNNNNKTSSTSLEEEEEEASSSSPKLHLERAEIVSSSKVCTQSPNTEVLDEASLTHYHHNNNNNNNRRSGSSSFAREGNKIAPTTTPEVTRITISQATTLFNQTEENSDDKPSGLNGVKSSVLQRKRKPRCFGIRLAILLIVFGIFMFLVLNHVKVEVDAQYIPPCRYFKGKTGRCGPDGSKKCENEMKSPRTSQTFARCDCQNIQISRQDGYGCTCFTKLPCNG</sequence>
<feature type="compositionally biased region" description="Acidic residues" evidence="6">
    <location>
        <begin position="301"/>
        <end position="315"/>
    </location>
</feature>
<keyword evidence="3" id="KW-0964">Secreted</keyword>
<dbReference type="EMBL" id="JADBGQ010000005">
    <property type="protein sequence ID" value="KAG5398824.1"/>
    <property type="molecule type" value="Genomic_DNA"/>
</dbReference>
<keyword evidence="4" id="KW-0732">Signal</keyword>
<feature type="compositionally biased region" description="Low complexity" evidence="6">
    <location>
        <begin position="368"/>
        <end position="379"/>
    </location>
</feature>
<dbReference type="Pfam" id="PF06876">
    <property type="entry name" value="SCRL"/>
    <property type="match status" value="1"/>
</dbReference>
<comment type="similarity">
    <text evidence="2">Belongs to the DEFL family.</text>
</comment>
<evidence type="ECO:0000313" key="8">
    <source>
        <dbReference type="EMBL" id="KAG5398824.1"/>
    </source>
</evidence>
<evidence type="ECO:0000256" key="2">
    <source>
        <dbReference type="ARBA" id="ARBA00006722"/>
    </source>
</evidence>
<keyword evidence="9" id="KW-1185">Reference proteome</keyword>
<evidence type="ECO:0000313" key="9">
    <source>
        <dbReference type="Proteomes" id="UP000823674"/>
    </source>
</evidence>
<dbReference type="PANTHER" id="PTHR34560">
    <property type="entry name" value="POLYKETIDE CYCLASE/DEHYDRASE/LIPID TRANSPORT SUPERFAMILY PROTEIN"/>
    <property type="match status" value="1"/>
</dbReference>
<feature type="compositionally biased region" description="Basic and acidic residues" evidence="6">
    <location>
        <begin position="291"/>
        <end position="300"/>
    </location>
</feature>
<comment type="subcellular location">
    <subcellularLocation>
        <location evidence="1">Secreted</location>
    </subcellularLocation>
</comment>
<dbReference type="InterPro" id="IPR010682">
    <property type="entry name" value="SCRL"/>
</dbReference>
<dbReference type="PANTHER" id="PTHR34560:SF6">
    <property type="entry name" value="START DOMAIN-CONTAINING PROTEIN"/>
    <property type="match status" value="1"/>
</dbReference>
<reference evidence="8 9" key="1">
    <citation type="submission" date="2021-03" db="EMBL/GenBank/DDBJ databases">
        <authorList>
            <person name="King G.J."/>
            <person name="Bancroft I."/>
            <person name="Baten A."/>
            <person name="Bloomfield J."/>
            <person name="Borpatragohain P."/>
            <person name="He Z."/>
            <person name="Irish N."/>
            <person name="Irwin J."/>
            <person name="Liu K."/>
            <person name="Mauleon R.P."/>
            <person name="Moore J."/>
            <person name="Morris R."/>
            <person name="Ostergaard L."/>
            <person name="Wang B."/>
            <person name="Wells R."/>
        </authorList>
    </citation>
    <scope>NUCLEOTIDE SEQUENCE [LARGE SCALE GENOMIC DNA]</scope>
    <source>
        <strain evidence="8">R-o-18</strain>
        <tissue evidence="8">Leaf</tissue>
    </source>
</reference>
<gene>
    <name evidence="8" type="primary">A05p047780.1_BraROA</name>
    <name evidence="8" type="ORF">IGI04_020638</name>
</gene>
<evidence type="ECO:0000256" key="6">
    <source>
        <dbReference type="SAM" id="MobiDB-lite"/>
    </source>
</evidence>
<evidence type="ECO:0000256" key="4">
    <source>
        <dbReference type="ARBA" id="ARBA00022729"/>
    </source>
</evidence>
<evidence type="ECO:0008006" key="10">
    <source>
        <dbReference type="Google" id="ProtNLM"/>
    </source>
</evidence>
<evidence type="ECO:0000256" key="5">
    <source>
        <dbReference type="ARBA" id="ARBA00023157"/>
    </source>
</evidence>
<protein>
    <recommendedName>
        <fullName evidence="10">START domain-containing protein</fullName>
    </recommendedName>
</protein>
<evidence type="ECO:0000256" key="1">
    <source>
        <dbReference type="ARBA" id="ARBA00004613"/>
    </source>
</evidence>
<keyword evidence="7" id="KW-0472">Membrane</keyword>
<organism evidence="8 9">
    <name type="scientific">Brassica rapa subsp. trilocularis</name>
    <dbReference type="NCBI Taxonomy" id="1813537"/>
    <lineage>
        <taxon>Eukaryota</taxon>
        <taxon>Viridiplantae</taxon>
        <taxon>Streptophyta</taxon>
        <taxon>Embryophyta</taxon>
        <taxon>Tracheophyta</taxon>
        <taxon>Spermatophyta</taxon>
        <taxon>Magnoliopsida</taxon>
        <taxon>eudicotyledons</taxon>
        <taxon>Gunneridae</taxon>
        <taxon>Pentapetalae</taxon>
        <taxon>rosids</taxon>
        <taxon>malvids</taxon>
        <taxon>Brassicales</taxon>
        <taxon>Brassicaceae</taxon>
        <taxon>Brassiceae</taxon>
        <taxon>Brassica</taxon>
    </lineage>
</organism>
<feature type="region of interest" description="Disordered" evidence="6">
    <location>
        <begin position="291"/>
        <end position="331"/>
    </location>
</feature>
<comment type="caution">
    <text evidence="8">The sequence shown here is derived from an EMBL/GenBank/DDBJ whole genome shotgun (WGS) entry which is preliminary data.</text>
</comment>
<proteinExistence type="inferred from homology"/>